<evidence type="ECO:0000313" key="2">
    <source>
        <dbReference type="EMBL" id="RAP70662.1"/>
    </source>
</evidence>
<dbReference type="GO" id="GO:0000150">
    <property type="term" value="F:DNA strand exchange activity"/>
    <property type="evidence" value="ECO:0007669"/>
    <property type="project" value="InterPro"/>
</dbReference>
<dbReference type="InterPro" id="IPR006120">
    <property type="entry name" value="Resolvase_HTH_dom"/>
</dbReference>
<protein>
    <submittedName>
        <fullName evidence="2">Helix-turn-helix domain of resolvase family protein</fullName>
    </submittedName>
</protein>
<dbReference type="GO" id="GO:0003677">
    <property type="term" value="F:DNA binding"/>
    <property type="evidence" value="ECO:0007669"/>
    <property type="project" value="InterPro"/>
</dbReference>
<dbReference type="EMBL" id="LJAM02000290">
    <property type="protein sequence ID" value="RAP70662.1"/>
    <property type="molecule type" value="Genomic_DNA"/>
</dbReference>
<name>A0A328TMP4_9GAMM</name>
<sequence>MAKGHTRQQLSIIYGVGLSTLYRYFPVDGQRKVDAVGL</sequence>
<evidence type="ECO:0000259" key="1">
    <source>
        <dbReference type="Pfam" id="PF02796"/>
    </source>
</evidence>
<organism evidence="2 3">
    <name type="scientific">Candidatus Erwinia dacicola</name>
    <dbReference type="NCBI Taxonomy" id="252393"/>
    <lineage>
        <taxon>Bacteria</taxon>
        <taxon>Pseudomonadati</taxon>
        <taxon>Pseudomonadota</taxon>
        <taxon>Gammaproteobacteria</taxon>
        <taxon>Enterobacterales</taxon>
        <taxon>Erwiniaceae</taxon>
        <taxon>Erwinia</taxon>
    </lineage>
</organism>
<evidence type="ECO:0000313" key="3">
    <source>
        <dbReference type="Proteomes" id="UP000244334"/>
    </source>
</evidence>
<dbReference type="Pfam" id="PF02796">
    <property type="entry name" value="HTH_7"/>
    <property type="match status" value="1"/>
</dbReference>
<feature type="domain" description="Resolvase HTH" evidence="1">
    <location>
        <begin position="2"/>
        <end position="26"/>
    </location>
</feature>
<reference evidence="2" key="1">
    <citation type="submission" date="2018-04" db="EMBL/GenBank/DDBJ databases">
        <title>Genomes of the Obligate Erwinia dacicola and Facultative Enterobacter sp. OLF Endosymbionts of the Olive Fruit fly, Bactrocera oleae.</title>
        <authorList>
            <person name="Estes A.M."/>
            <person name="Hearn D.J."/>
            <person name="Agarwal S."/>
            <person name="Pierson E.A."/>
            <person name="Dunning-Hotopp J.C."/>
        </authorList>
    </citation>
    <scope>NUCLEOTIDE SEQUENCE [LARGE SCALE GENOMIC DNA]</scope>
    <source>
        <strain evidence="2">Oroville</strain>
    </source>
</reference>
<dbReference type="Gene3D" id="1.10.10.60">
    <property type="entry name" value="Homeodomain-like"/>
    <property type="match status" value="1"/>
</dbReference>
<gene>
    <name evidence="2" type="ORF">ACZ87_02536</name>
</gene>
<accession>A0A328TMP4</accession>
<dbReference type="AlphaFoldDB" id="A0A328TMP4"/>
<proteinExistence type="predicted"/>
<keyword evidence="3" id="KW-1185">Reference proteome</keyword>
<dbReference type="Proteomes" id="UP000244334">
    <property type="component" value="Unassembled WGS sequence"/>
</dbReference>
<dbReference type="InterPro" id="IPR009057">
    <property type="entry name" value="Homeodomain-like_sf"/>
</dbReference>
<dbReference type="SUPFAM" id="SSF46689">
    <property type="entry name" value="Homeodomain-like"/>
    <property type="match status" value="1"/>
</dbReference>
<comment type="caution">
    <text evidence="2">The sequence shown here is derived from an EMBL/GenBank/DDBJ whole genome shotgun (WGS) entry which is preliminary data.</text>
</comment>